<evidence type="ECO:0000256" key="6">
    <source>
        <dbReference type="ARBA" id="ARBA00023141"/>
    </source>
</evidence>
<proteinExistence type="inferred from homology"/>
<dbReference type="GO" id="GO:0005737">
    <property type="term" value="C:cytoplasm"/>
    <property type="evidence" value="ECO:0007669"/>
    <property type="project" value="TreeGrafter"/>
</dbReference>
<comment type="similarity">
    <text evidence="3 8">Belongs to the class-I DAHP synthase family.</text>
</comment>
<dbReference type="GO" id="GO:0008652">
    <property type="term" value="P:amino acid biosynthetic process"/>
    <property type="evidence" value="ECO:0007669"/>
    <property type="project" value="UniProtKB-KW"/>
</dbReference>
<evidence type="ECO:0000256" key="2">
    <source>
        <dbReference type="ARBA" id="ARBA00004688"/>
    </source>
</evidence>
<keyword evidence="6 8" id="KW-0057">Aromatic amino acid biosynthesis</keyword>
<reference evidence="10 11" key="1">
    <citation type="submission" date="2014-04" db="EMBL/GenBank/DDBJ databases">
        <title>Genome reduction and metabolic complementation of the dual endosymbionts in the whitefly Bemisia tabaci.</title>
        <authorList>
            <person name="Rao Q."/>
            <person name="Rollat-Farnier P.-A."/>
            <person name="Zhang Z.-X."/>
            <person name="Santos-Garcia D."/>
            <person name="Silva F.J."/>
            <person name="Moya A."/>
            <person name="Zhu D.-T."/>
            <person name="Klein C.C."/>
            <person name="Vavre F."/>
            <person name="Sagot M.-F."/>
            <person name="Liu S.-S."/>
            <person name="Mouton L."/>
            <person name="Wang X.-W."/>
        </authorList>
    </citation>
    <scope>NUCLEOTIDE SEQUENCE [LARGE SCALE GENOMIC DNA]</scope>
    <source>
        <strain evidence="10 11">BT-Q</strain>
    </source>
</reference>
<keyword evidence="4 8" id="KW-0028">Amino-acid biosynthesis</keyword>
<evidence type="ECO:0000313" key="11">
    <source>
        <dbReference type="Proteomes" id="UP000031624"/>
    </source>
</evidence>
<keyword evidence="5 8" id="KW-0808">Transferase</keyword>
<evidence type="ECO:0000259" key="9">
    <source>
        <dbReference type="Pfam" id="PF00793"/>
    </source>
</evidence>
<dbReference type="SUPFAM" id="SSF51569">
    <property type="entry name" value="Aldolase"/>
    <property type="match status" value="1"/>
</dbReference>
<dbReference type="KEGG" id="paly:O3E_01005"/>
<organism evidence="10 11">
    <name type="scientific">Candidatus Portiera aleyrodidarum MED</name>
    <name type="common">Bemisia tabaci</name>
    <dbReference type="NCBI Taxonomy" id="1163752"/>
    <lineage>
        <taxon>Bacteria</taxon>
        <taxon>Pseudomonadati</taxon>
        <taxon>Pseudomonadota</taxon>
        <taxon>Gammaproteobacteria</taxon>
        <taxon>Candidatus Johnevansiales</taxon>
        <taxon>Candidatus Johnevansiaceae</taxon>
        <taxon>Candidatus Portiera</taxon>
    </lineage>
</organism>
<dbReference type="PANTHER" id="PTHR21225:SF12">
    <property type="entry name" value="PHOSPHO-2-DEHYDRO-3-DEOXYHEPTONATE ALDOLASE, TYROSINE-INHIBITED"/>
    <property type="match status" value="1"/>
</dbReference>
<dbReference type="PANTHER" id="PTHR21225">
    <property type="entry name" value="PHOSPHO-2-DEHYDRO-3-DEOXYHEPTONATE ALDOLASE DAHP SYNTHETASE"/>
    <property type="match status" value="1"/>
</dbReference>
<dbReference type="InterPro" id="IPR013785">
    <property type="entry name" value="Aldolase_TIM"/>
</dbReference>
<comment type="catalytic activity">
    <reaction evidence="7 8">
        <text>D-erythrose 4-phosphate + phosphoenolpyruvate + H2O = 7-phospho-2-dehydro-3-deoxy-D-arabino-heptonate + phosphate</text>
        <dbReference type="Rhea" id="RHEA:14717"/>
        <dbReference type="ChEBI" id="CHEBI:15377"/>
        <dbReference type="ChEBI" id="CHEBI:16897"/>
        <dbReference type="ChEBI" id="CHEBI:43474"/>
        <dbReference type="ChEBI" id="CHEBI:58394"/>
        <dbReference type="ChEBI" id="CHEBI:58702"/>
        <dbReference type="EC" id="2.5.1.54"/>
    </reaction>
</comment>
<feature type="domain" description="DAHP synthetase I/KDSA" evidence="9">
    <location>
        <begin position="52"/>
        <end position="346"/>
    </location>
</feature>
<dbReference type="FunFam" id="3.20.20.70:FF:000005">
    <property type="entry name" value="Phospho-2-dehydro-3-deoxyheptonate aldolase"/>
    <property type="match status" value="1"/>
</dbReference>
<accession>A0AAU8RR92</accession>
<dbReference type="Pfam" id="PF00793">
    <property type="entry name" value="DAHP_synth_1"/>
    <property type="match status" value="1"/>
</dbReference>
<comment type="function">
    <text evidence="1 8">Stereospecific condensation of phosphoenolpyruvate (PEP) and D-erythrose-4-phosphate (E4P) giving rise to 3-deoxy-D-arabino-heptulosonate-7-phosphate (DAHP).</text>
</comment>
<dbReference type="NCBIfam" id="TIGR00034">
    <property type="entry name" value="aroFGH"/>
    <property type="match status" value="1"/>
</dbReference>
<comment type="pathway">
    <text evidence="2 8">Metabolic intermediate biosynthesis; chorismate biosynthesis; chorismate from D-erythrose 4-phosphate and phosphoenolpyruvate: step 1/7.</text>
</comment>
<evidence type="ECO:0000256" key="7">
    <source>
        <dbReference type="ARBA" id="ARBA00047508"/>
    </source>
</evidence>
<protein>
    <recommendedName>
        <fullName evidence="8">Phospho-2-dehydro-3-deoxyheptonate aldolase</fullName>
        <ecNumber evidence="8">2.5.1.54</ecNumber>
    </recommendedName>
</protein>
<gene>
    <name evidence="10" type="ORF">O3E_01005</name>
</gene>
<name>A0AAU8RR92_9GAMM</name>
<dbReference type="RefSeq" id="WP_014895078.1">
    <property type="nucleotide sequence ID" value="NZ_CP007563.1"/>
</dbReference>
<dbReference type="EC" id="2.5.1.54" evidence="8"/>
<dbReference type="PIRSF" id="PIRSF001361">
    <property type="entry name" value="DAHP_synthase"/>
    <property type="match status" value="1"/>
</dbReference>
<evidence type="ECO:0000256" key="3">
    <source>
        <dbReference type="ARBA" id="ARBA00007985"/>
    </source>
</evidence>
<evidence type="ECO:0000256" key="8">
    <source>
        <dbReference type="PIRNR" id="PIRNR001361"/>
    </source>
</evidence>
<dbReference type="GO" id="GO:0042802">
    <property type="term" value="F:identical protein binding"/>
    <property type="evidence" value="ECO:0007669"/>
    <property type="project" value="UniProtKB-ARBA"/>
</dbReference>
<sequence length="366" mass="41200">MKYNSYYESYYTKLKKNEKIKSYKQLQSVVELRKTIPINNVISNIIKFKRKAINNIINGKDKRLLVIVGPCSIHDTTSALEYAKKLKVLSNELDDQLLLVMRTYIEKPRTTIGWKGFLYDPFLDGSNDLKYGIYISRKLMCDINLLGLPISNEILNPITSGFFEDLISWGAIGARTTESQIHREVVSGLSFPIGFKNGTDGNIEIAIDAIKTAVNKHYHIGINDKGFISIIKTKGNLNTHLILRGGNNGPNYYKNNINLYCQLMARKGIASKIMVDCSHSNSGKNPENQELVLDNILEQRLYGNTSLIGIMLESNINSGSQPLSNNLQYGVSITDGCLSWIETENLLRKTAVKLRDTITKKNKVIV</sequence>
<dbReference type="NCBIfam" id="NF009395">
    <property type="entry name" value="PRK12755.1"/>
    <property type="match status" value="1"/>
</dbReference>
<dbReference type="GeneID" id="66280035"/>
<dbReference type="InterPro" id="IPR006218">
    <property type="entry name" value="DAHP1/KDSA"/>
</dbReference>
<dbReference type="InterPro" id="IPR006219">
    <property type="entry name" value="DAHP_synth_1"/>
</dbReference>
<dbReference type="Gene3D" id="3.20.20.70">
    <property type="entry name" value="Aldolase class I"/>
    <property type="match status" value="1"/>
</dbReference>
<evidence type="ECO:0000256" key="5">
    <source>
        <dbReference type="ARBA" id="ARBA00022679"/>
    </source>
</evidence>
<dbReference type="GO" id="GO:0003849">
    <property type="term" value="F:3-deoxy-7-phosphoheptulonate synthase activity"/>
    <property type="evidence" value="ECO:0007669"/>
    <property type="project" value="UniProtKB-EC"/>
</dbReference>
<evidence type="ECO:0000256" key="1">
    <source>
        <dbReference type="ARBA" id="ARBA00003726"/>
    </source>
</evidence>
<evidence type="ECO:0000313" key="10">
    <source>
        <dbReference type="EMBL" id="AJF24108.1"/>
    </source>
</evidence>
<dbReference type="AlphaFoldDB" id="A0AAU8RR92"/>
<dbReference type="Proteomes" id="UP000031624">
    <property type="component" value="Chromosome"/>
</dbReference>
<dbReference type="EMBL" id="CP007563">
    <property type="protein sequence ID" value="AJF24108.1"/>
    <property type="molecule type" value="Genomic_DNA"/>
</dbReference>
<evidence type="ECO:0000256" key="4">
    <source>
        <dbReference type="ARBA" id="ARBA00022605"/>
    </source>
</evidence>
<dbReference type="GO" id="GO:0009073">
    <property type="term" value="P:aromatic amino acid family biosynthetic process"/>
    <property type="evidence" value="ECO:0007669"/>
    <property type="project" value="UniProtKB-KW"/>
</dbReference>